<organism evidence="2 3">
    <name type="scientific">Pseudocohnilembus persalinus</name>
    <name type="common">Ciliate</name>
    <dbReference type="NCBI Taxonomy" id="266149"/>
    <lineage>
        <taxon>Eukaryota</taxon>
        <taxon>Sar</taxon>
        <taxon>Alveolata</taxon>
        <taxon>Ciliophora</taxon>
        <taxon>Intramacronucleata</taxon>
        <taxon>Oligohymenophorea</taxon>
        <taxon>Scuticociliatia</taxon>
        <taxon>Philasterida</taxon>
        <taxon>Pseudocohnilembidae</taxon>
        <taxon>Pseudocohnilembus</taxon>
    </lineage>
</organism>
<comment type="caution">
    <text evidence="2">The sequence shown here is derived from an EMBL/GenBank/DDBJ whole genome shotgun (WGS) entry which is preliminary data.</text>
</comment>
<protein>
    <submittedName>
        <fullName evidence="2">Uncharacterized protein</fullName>
    </submittedName>
</protein>
<evidence type="ECO:0000313" key="3">
    <source>
        <dbReference type="Proteomes" id="UP000054937"/>
    </source>
</evidence>
<sequence length="603" mass="74196">MKIQQNSLYQIDLYKDEIKYLKFELQDQWPIKIKVESISGEKFDLYFSFSEHFPTDKITGNDNYTYINKAEHLYQFFKPKFLEEQYLFIGLKSKEQIKVNTKIWVSDFKMDQKRAEMYKKYVKTRAPVTKKYVSYRKSKLTKFDQEQQQQQDEDNLKREVENILKKRKKQNKSLYQVNILERNRQIADNLQIYQQKKNIDILMHGMKCEQNYQKKIFLEQQNIQNTIEKIEERRFLQQYKIYLRNKEIKRAKLNIFSKQWLVLLEITKVIQKMDERMKLEKLVDIFRNYRDRVQRAFRIQFLRYKDKRWGTRNLQLSTFMEARKGDKIEIMLRYISIQKQKMGRLYKIKKNQIEGTQNDMVFYYEALTQNQVNEQKIEENQILEIIDPVEIQIKKYLKLKNAELLFRQKYKKQEKYGLHQNLRDNPELQNDIYYSSDFQIEQEWFLDYYQDIYKINKEGYQIEKMRKSIQSKNLGIQKFQENKQEEGFFLTQDKQLQNQNNVQKQQQQQNKVNDIEEKNNEENEAKQMRLWYIVKKQKVKDLSLYIIEDRDLLQEFLIDVLKRKEKQEMEMEEIQQAINEKQQEIQKSQEEKAQNELKVFLQK</sequence>
<gene>
    <name evidence="2" type="ORF">PPERSA_08761</name>
</gene>
<name>A0A0V0R7K6_PSEPJ</name>
<feature type="coiled-coil region" evidence="1">
    <location>
        <begin position="557"/>
        <end position="598"/>
    </location>
</feature>
<dbReference type="InParanoid" id="A0A0V0R7K6"/>
<keyword evidence="3" id="KW-1185">Reference proteome</keyword>
<accession>A0A0V0R7K6</accession>
<feature type="coiled-coil region" evidence="1">
    <location>
        <begin position="146"/>
        <end position="173"/>
    </location>
</feature>
<dbReference type="OMA" id="RAKLNIF"/>
<evidence type="ECO:0000313" key="2">
    <source>
        <dbReference type="EMBL" id="KRX10459.1"/>
    </source>
</evidence>
<evidence type="ECO:0000256" key="1">
    <source>
        <dbReference type="SAM" id="Coils"/>
    </source>
</evidence>
<reference evidence="2 3" key="1">
    <citation type="journal article" date="2015" name="Sci. Rep.">
        <title>Genome of the facultative scuticociliatosis pathogen Pseudocohnilembus persalinus provides insight into its virulence through horizontal gene transfer.</title>
        <authorList>
            <person name="Xiong J."/>
            <person name="Wang G."/>
            <person name="Cheng J."/>
            <person name="Tian M."/>
            <person name="Pan X."/>
            <person name="Warren A."/>
            <person name="Jiang C."/>
            <person name="Yuan D."/>
            <person name="Miao W."/>
        </authorList>
    </citation>
    <scope>NUCLEOTIDE SEQUENCE [LARGE SCALE GENOMIC DNA]</scope>
    <source>
        <strain evidence="2">36N120E</strain>
    </source>
</reference>
<dbReference type="AlphaFoldDB" id="A0A0V0R7K6"/>
<dbReference type="Proteomes" id="UP000054937">
    <property type="component" value="Unassembled WGS sequence"/>
</dbReference>
<proteinExistence type="predicted"/>
<dbReference type="EMBL" id="LDAU01000027">
    <property type="protein sequence ID" value="KRX10459.1"/>
    <property type="molecule type" value="Genomic_DNA"/>
</dbReference>
<keyword evidence="1" id="KW-0175">Coiled coil</keyword>